<dbReference type="Pfam" id="PF02518">
    <property type="entry name" value="HATPase_c"/>
    <property type="match status" value="1"/>
</dbReference>
<evidence type="ECO:0000256" key="8">
    <source>
        <dbReference type="SAM" id="Phobius"/>
    </source>
</evidence>
<evidence type="ECO:0000256" key="7">
    <source>
        <dbReference type="ARBA" id="ARBA00022989"/>
    </source>
</evidence>
<proteinExistence type="predicted"/>
<feature type="transmembrane region" description="Helical" evidence="8">
    <location>
        <begin position="98"/>
        <end position="116"/>
    </location>
</feature>
<reference evidence="10" key="1">
    <citation type="submission" date="2020-01" db="EMBL/GenBank/DDBJ databases">
        <authorList>
            <person name="Meier V. D."/>
            <person name="Meier V D."/>
        </authorList>
    </citation>
    <scope>NUCLEOTIDE SEQUENCE</scope>
    <source>
        <strain evidence="10">HLG_WM_MAG_02</strain>
    </source>
</reference>
<protein>
    <recommendedName>
        <fullName evidence="2">histidine kinase</fullName>
        <ecNumber evidence="2">2.7.13.3</ecNumber>
    </recommendedName>
</protein>
<dbReference type="PROSITE" id="PS50109">
    <property type="entry name" value="HIS_KIN"/>
    <property type="match status" value="1"/>
</dbReference>
<dbReference type="Pfam" id="PF00512">
    <property type="entry name" value="HisKA"/>
    <property type="match status" value="1"/>
</dbReference>
<evidence type="ECO:0000256" key="3">
    <source>
        <dbReference type="ARBA" id="ARBA00022553"/>
    </source>
</evidence>
<keyword evidence="8" id="KW-0472">Membrane</keyword>
<dbReference type="EC" id="2.7.13.3" evidence="2"/>
<dbReference type="InterPro" id="IPR050428">
    <property type="entry name" value="TCS_sensor_his_kinase"/>
</dbReference>
<dbReference type="Gene3D" id="3.30.565.10">
    <property type="entry name" value="Histidine kinase-like ATPase, C-terminal domain"/>
    <property type="match status" value="1"/>
</dbReference>
<dbReference type="InterPro" id="IPR003661">
    <property type="entry name" value="HisK_dim/P_dom"/>
</dbReference>
<dbReference type="SMART" id="SM00388">
    <property type="entry name" value="HisKA"/>
    <property type="match status" value="1"/>
</dbReference>
<keyword evidence="3" id="KW-0597">Phosphoprotein</keyword>
<organism evidence="10">
    <name type="scientific">uncultured Sulfurovum sp</name>
    <dbReference type="NCBI Taxonomy" id="269237"/>
    <lineage>
        <taxon>Bacteria</taxon>
        <taxon>Pseudomonadati</taxon>
        <taxon>Campylobacterota</taxon>
        <taxon>Epsilonproteobacteria</taxon>
        <taxon>Campylobacterales</taxon>
        <taxon>Sulfurovaceae</taxon>
        <taxon>Sulfurovum</taxon>
        <taxon>environmental samples</taxon>
    </lineage>
</organism>
<dbReference type="PANTHER" id="PTHR45436:SF5">
    <property type="entry name" value="SENSOR HISTIDINE KINASE TRCS"/>
    <property type="match status" value="1"/>
</dbReference>
<evidence type="ECO:0000256" key="4">
    <source>
        <dbReference type="ARBA" id="ARBA00022679"/>
    </source>
</evidence>
<dbReference type="AlphaFoldDB" id="A0A6S6TXT1"/>
<keyword evidence="5 8" id="KW-0812">Transmembrane</keyword>
<accession>A0A6S6TXT1</accession>
<evidence type="ECO:0000256" key="2">
    <source>
        <dbReference type="ARBA" id="ARBA00012438"/>
    </source>
</evidence>
<evidence type="ECO:0000256" key="5">
    <source>
        <dbReference type="ARBA" id="ARBA00022692"/>
    </source>
</evidence>
<dbReference type="InterPro" id="IPR005467">
    <property type="entry name" value="His_kinase_dom"/>
</dbReference>
<dbReference type="CDD" id="cd00082">
    <property type="entry name" value="HisKA"/>
    <property type="match status" value="1"/>
</dbReference>
<keyword evidence="4 10" id="KW-0808">Transferase</keyword>
<evidence type="ECO:0000313" key="10">
    <source>
        <dbReference type="EMBL" id="CAA6827311.1"/>
    </source>
</evidence>
<name>A0A6S6TXT1_9BACT</name>
<sequence length="396" mass="46078">MGNIKEEMKNHITYVQTFFVDQEEYENHIDTLLFKELSHLEITISPKLDLTKNSLKFNFHIHDNQEYLSLSKYYEHNKLYYTIKKNITNEKILISKTYNVMLGLIIIGIILIFFYSNHLSTKLMSPLQKLTEKFSAMHENLLDKMQTTELPTEFVSLADSINLLITKVSTSINYRKELYIGTAHELKTPLAVMRLKNQITLMKYKKHDTIRETLNQNIESIDTLNAMIHNLLEYGRAEGAQFEQPQRLNLIRLMMNKCEEYELLAHSQNRNFIYHFDIPHFRINVQPLLFMQIFQNFVQNALRFTPKNGLVSLSTRMDLNNFIIEIKDEGEGIDETKDFFAPFQRSLESTGAGLGLFLAQNAAESMGVNISLKNRKDESGAIASISFPLNRFLLKI</sequence>
<dbReference type="EMBL" id="CACVAZ010000219">
    <property type="protein sequence ID" value="CAA6827311.1"/>
    <property type="molecule type" value="Genomic_DNA"/>
</dbReference>
<gene>
    <name evidence="10" type="ORF">HELGO_WM27064</name>
</gene>
<keyword evidence="7 8" id="KW-1133">Transmembrane helix</keyword>
<dbReference type="InterPro" id="IPR003594">
    <property type="entry name" value="HATPase_dom"/>
</dbReference>
<dbReference type="Gene3D" id="1.10.287.130">
    <property type="match status" value="1"/>
</dbReference>
<dbReference type="InterPro" id="IPR036890">
    <property type="entry name" value="HATPase_C_sf"/>
</dbReference>
<dbReference type="SMART" id="SM00387">
    <property type="entry name" value="HATPase_c"/>
    <property type="match status" value="1"/>
</dbReference>
<dbReference type="GO" id="GO:0005886">
    <property type="term" value="C:plasma membrane"/>
    <property type="evidence" value="ECO:0007669"/>
    <property type="project" value="TreeGrafter"/>
</dbReference>
<comment type="catalytic activity">
    <reaction evidence="1">
        <text>ATP + protein L-histidine = ADP + protein N-phospho-L-histidine.</text>
        <dbReference type="EC" id="2.7.13.3"/>
    </reaction>
</comment>
<evidence type="ECO:0000256" key="1">
    <source>
        <dbReference type="ARBA" id="ARBA00000085"/>
    </source>
</evidence>
<dbReference type="InterPro" id="IPR036097">
    <property type="entry name" value="HisK_dim/P_sf"/>
</dbReference>
<dbReference type="GO" id="GO:0000155">
    <property type="term" value="F:phosphorelay sensor kinase activity"/>
    <property type="evidence" value="ECO:0007669"/>
    <property type="project" value="InterPro"/>
</dbReference>
<evidence type="ECO:0000256" key="6">
    <source>
        <dbReference type="ARBA" id="ARBA00022777"/>
    </source>
</evidence>
<keyword evidence="6 10" id="KW-0418">Kinase</keyword>
<feature type="domain" description="Histidine kinase" evidence="9">
    <location>
        <begin position="181"/>
        <end position="391"/>
    </location>
</feature>
<dbReference type="PANTHER" id="PTHR45436">
    <property type="entry name" value="SENSOR HISTIDINE KINASE YKOH"/>
    <property type="match status" value="1"/>
</dbReference>
<evidence type="ECO:0000259" key="9">
    <source>
        <dbReference type="PROSITE" id="PS50109"/>
    </source>
</evidence>
<dbReference type="SUPFAM" id="SSF47384">
    <property type="entry name" value="Homodimeric domain of signal transducing histidine kinase"/>
    <property type="match status" value="1"/>
</dbReference>
<dbReference type="SUPFAM" id="SSF55874">
    <property type="entry name" value="ATPase domain of HSP90 chaperone/DNA topoisomerase II/histidine kinase"/>
    <property type="match status" value="1"/>
</dbReference>